<dbReference type="GO" id="GO:0008983">
    <property type="term" value="F:protein-glutamate O-methyltransferase activity"/>
    <property type="evidence" value="ECO:0007669"/>
    <property type="project" value="UniProtKB-EC"/>
</dbReference>
<organism evidence="12 14">
    <name type="scientific">Shewanella psychromarinicola</name>
    <dbReference type="NCBI Taxonomy" id="2487742"/>
    <lineage>
        <taxon>Bacteria</taxon>
        <taxon>Pseudomonadati</taxon>
        <taxon>Pseudomonadota</taxon>
        <taxon>Gammaproteobacteria</taxon>
        <taxon>Alteromonadales</taxon>
        <taxon>Shewanellaceae</taxon>
        <taxon>Shewanella</taxon>
    </lineage>
</organism>
<dbReference type="PRINTS" id="PR00996">
    <property type="entry name" value="CHERMTFRASE"/>
</dbReference>
<evidence type="ECO:0000256" key="3">
    <source>
        <dbReference type="ARBA" id="ARBA00022603"/>
    </source>
</evidence>
<dbReference type="GO" id="GO:0008984">
    <property type="term" value="F:protein-glutamate methylesterase activity"/>
    <property type="evidence" value="ECO:0007669"/>
    <property type="project" value="InterPro"/>
</dbReference>
<dbReference type="PANTHER" id="PTHR24422:SF27">
    <property type="entry name" value="PROTEIN-GLUTAMATE O-METHYLTRANSFERASE"/>
    <property type="match status" value="1"/>
</dbReference>
<dbReference type="SUPFAM" id="SSF57997">
    <property type="entry name" value="Tropomyosin"/>
    <property type="match status" value="1"/>
</dbReference>
<dbReference type="CDD" id="cd16434">
    <property type="entry name" value="CheB-CheR_fusion"/>
    <property type="match status" value="1"/>
</dbReference>
<keyword evidence="13" id="KW-1185">Reference proteome</keyword>
<evidence type="ECO:0000313" key="14">
    <source>
        <dbReference type="Proteomes" id="UP000278855"/>
    </source>
</evidence>
<dbReference type="SUPFAM" id="SSF47757">
    <property type="entry name" value="Chemotaxis receptor methyltransferase CheR, N-terminal domain"/>
    <property type="match status" value="1"/>
</dbReference>
<dbReference type="EC" id="2.1.1.80" evidence="2"/>
<dbReference type="Proteomes" id="UP000278855">
    <property type="component" value="Unassembled WGS sequence"/>
</dbReference>
<dbReference type="Gene3D" id="3.40.50.180">
    <property type="entry name" value="Methylesterase CheB, C-terminal domain"/>
    <property type="match status" value="1"/>
</dbReference>
<reference evidence="12" key="3">
    <citation type="submission" date="2018-11" db="EMBL/GenBank/DDBJ databases">
        <authorList>
            <person name="Hwang Y.J."/>
            <person name="Hwang C.Y."/>
        </authorList>
    </citation>
    <scope>NUCLEOTIDE SEQUENCE</scope>
    <source>
        <strain evidence="12">R106</strain>
    </source>
</reference>
<dbReference type="EMBL" id="RKKB01000004">
    <property type="protein sequence ID" value="RPA31907.1"/>
    <property type="molecule type" value="Genomic_DNA"/>
</dbReference>
<proteinExistence type="predicted"/>
<dbReference type="KEGG" id="spsr:EGC80_15605"/>
<feature type="compositionally biased region" description="Basic and acidic residues" evidence="7">
    <location>
        <begin position="628"/>
        <end position="647"/>
    </location>
</feature>
<dbReference type="Pfam" id="PF13596">
    <property type="entry name" value="PAS_10"/>
    <property type="match status" value="1"/>
</dbReference>
<dbReference type="InterPro" id="IPR000673">
    <property type="entry name" value="Sig_transdc_resp-reg_Me-estase"/>
</dbReference>
<dbReference type="InterPro" id="IPR022642">
    <property type="entry name" value="CheR_C"/>
</dbReference>
<evidence type="ECO:0000313" key="13">
    <source>
        <dbReference type="Proteomes" id="UP000273778"/>
    </source>
</evidence>
<dbReference type="SUPFAM" id="SSF55785">
    <property type="entry name" value="PYP-like sensor domain (PAS domain)"/>
    <property type="match status" value="1"/>
</dbReference>
<dbReference type="Pfam" id="PF01739">
    <property type="entry name" value="CheR"/>
    <property type="match status" value="1"/>
</dbReference>
<dbReference type="PROSITE" id="PS50123">
    <property type="entry name" value="CHER"/>
    <property type="match status" value="1"/>
</dbReference>
<reference evidence="11 13" key="1">
    <citation type="submission" date="2018-11" db="EMBL/GenBank/DDBJ databases">
        <title>Shewanella sp. M2.</title>
        <authorList>
            <person name="Hwang Y.J."/>
            <person name="Hwang C.Y."/>
        </authorList>
    </citation>
    <scope>NUCLEOTIDE SEQUENCE [LARGE SCALE GENOMIC DNA]</scope>
    <source>
        <strain evidence="11 13">M2</strain>
    </source>
</reference>
<feature type="domain" description="CheB-type methylesterase" evidence="9">
    <location>
        <begin position="1"/>
        <end position="190"/>
    </location>
</feature>
<evidence type="ECO:0000256" key="6">
    <source>
        <dbReference type="PROSITE-ProRule" id="PRU00050"/>
    </source>
</evidence>
<dbReference type="EMBL" id="CP034073">
    <property type="protein sequence ID" value="AZG37520.1"/>
    <property type="molecule type" value="Genomic_DNA"/>
</dbReference>
<dbReference type="PANTHER" id="PTHR24422">
    <property type="entry name" value="CHEMOTAXIS PROTEIN METHYLTRANSFERASE"/>
    <property type="match status" value="1"/>
</dbReference>
<dbReference type="InterPro" id="IPR035909">
    <property type="entry name" value="CheB_C"/>
</dbReference>
<dbReference type="GO" id="GO:0005737">
    <property type="term" value="C:cytoplasm"/>
    <property type="evidence" value="ECO:0007669"/>
    <property type="project" value="InterPro"/>
</dbReference>
<feature type="active site" evidence="6">
    <location>
        <position position="40"/>
    </location>
</feature>
<dbReference type="InterPro" id="IPR035965">
    <property type="entry name" value="PAS-like_dom_sf"/>
</dbReference>
<feature type="compositionally biased region" description="Polar residues" evidence="7">
    <location>
        <begin position="664"/>
        <end position="680"/>
    </location>
</feature>
<feature type="domain" description="PAC" evidence="8">
    <location>
        <begin position="781"/>
        <end position="831"/>
    </location>
</feature>
<dbReference type="Proteomes" id="UP000273778">
    <property type="component" value="Chromosome"/>
</dbReference>
<feature type="active site" evidence="6">
    <location>
        <position position="132"/>
    </location>
</feature>
<evidence type="ECO:0000259" key="8">
    <source>
        <dbReference type="PROSITE" id="PS50113"/>
    </source>
</evidence>
<dbReference type="OrthoDB" id="9816309at2"/>
<name>A0A3N4E4S2_9GAMM</name>
<dbReference type="InterPro" id="IPR029063">
    <property type="entry name" value="SAM-dependent_MTases_sf"/>
</dbReference>
<dbReference type="InterPro" id="IPR036804">
    <property type="entry name" value="CheR_N_sf"/>
</dbReference>
<evidence type="ECO:0000256" key="5">
    <source>
        <dbReference type="ARBA" id="ARBA00022691"/>
    </source>
</evidence>
<keyword evidence="4" id="KW-0808">Transferase</keyword>
<dbReference type="SMART" id="SM00138">
    <property type="entry name" value="MeTrc"/>
    <property type="match status" value="1"/>
</dbReference>
<evidence type="ECO:0000259" key="9">
    <source>
        <dbReference type="PROSITE" id="PS50122"/>
    </source>
</evidence>
<feature type="region of interest" description="Disordered" evidence="7">
    <location>
        <begin position="623"/>
        <end position="682"/>
    </location>
</feature>
<dbReference type="Gene3D" id="3.30.450.20">
    <property type="entry name" value="PAS domain"/>
    <property type="match status" value="1"/>
</dbReference>
<dbReference type="InterPro" id="IPR022641">
    <property type="entry name" value="CheR_N"/>
</dbReference>
<dbReference type="InterPro" id="IPR000700">
    <property type="entry name" value="PAS-assoc_C"/>
</dbReference>
<dbReference type="SUPFAM" id="SSF53335">
    <property type="entry name" value="S-adenosyl-L-methionine-dependent methyltransferases"/>
    <property type="match status" value="1"/>
</dbReference>
<gene>
    <name evidence="12" type="ORF">EGC77_13095</name>
    <name evidence="11" type="ORF">EGC80_15605</name>
</gene>
<dbReference type="SUPFAM" id="SSF52738">
    <property type="entry name" value="Methylesterase CheB, C-terminal domain"/>
    <property type="match status" value="1"/>
</dbReference>
<keyword evidence="6" id="KW-0145">Chemotaxis</keyword>
<keyword evidence="5" id="KW-0949">S-adenosyl-L-methionine</keyword>
<keyword evidence="3" id="KW-0489">Methyltransferase</keyword>
<dbReference type="GO" id="GO:0000156">
    <property type="term" value="F:phosphorelay response regulator activity"/>
    <property type="evidence" value="ECO:0007669"/>
    <property type="project" value="InterPro"/>
</dbReference>
<dbReference type="InterPro" id="IPR000780">
    <property type="entry name" value="CheR_MeTrfase"/>
</dbReference>
<evidence type="ECO:0000256" key="2">
    <source>
        <dbReference type="ARBA" id="ARBA00012534"/>
    </source>
</evidence>
<dbReference type="Gene3D" id="1.10.155.10">
    <property type="entry name" value="Chemotaxis receptor methyltransferase CheR, N-terminal domain"/>
    <property type="match status" value="1"/>
</dbReference>
<dbReference type="Pfam" id="PF03705">
    <property type="entry name" value="CheR_N"/>
    <property type="match status" value="1"/>
</dbReference>
<comment type="catalytic activity">
    <reaction evidence="1">
        <text>L-glutamyl-[protein] + S-adenosyl-L-methionine = [protein]-L-glutamate 5-O-methyl ester + S-adenosyl-L-homocysteine</text>
        <dbReference type="Rhea" id="RHEA:24452"/>
        <dbReference type="Rhea" id="RHEA-COMP:10208"/>
        <dbReference type="Rhea" id="RHEA-COMP:10311"/>
        <dbReference type="ChEBI" id="CHEBI:29973"/>
        <dbReference type="ChEBI" id="CHEBI:57856"/>
        <dbReference type="ChEBI" id="CHEBI:59789"/>
        <dbReference type="ChEBI" id="CHEBI:82795"/>
        <dbReference type="EC" id="2.1.1.80"/>
    </reaction>
</comment>
<accession>A0A3N4E4S2</accession>
<evidence type="ECO:0000256" key="4">
    <source>
        <dbReference type="ARBA" id="ARBA00022679"/>
    </source>
</evidence>
<protein>
    <recommendedName>
        <fullName evidence="2">protein-glutamate O-methyltransferase</fullName>
        <ecNumber evidence="2">2.1.1.80</ecNumber>
    </recommendedName>
</protein>
<feature type="domain" description="CheR-type methyltransferase" evidence="10">
    <location>
        <begin position="206"/>
        <end position="478"/>
    </location>
</feature>
<dbReference type="Pfam" id="PF01339">
    <property type="entry name" value="CheB_methylest"/>
    <property type="match status" value="1"/>
</dbReference>
<evidence type="ECO:0000313" key="11">
    <source>
        <dbReference type="EMBL" id="AZG37520.1"/>
    </source>
</evidence>
<evidence type="ECO:0000256" key="1">
    <source>
        <dbReference type="ARBA" id="ARBA00001541"/>
    </source>
</evidence>
<dbReference type="InterPro" id="IPR050903">
    <property type="entry name" value="Bact_Chemotaxis_MeTrfase"/>
</dbReference>
<feature type="active site" evidence="6">
    <location>
        <position position="13"/>
    </location>
</feature>
<dbReference type="PROSITE" id="PS50113">
    <property type="entry name" value="PAC"/>
    <property type="match status" value="1"/>
</dbReference>
<evidence type="ECO:0000256" key="7">
    <source>
        <dbReference type="SAM" id="MobiDB-lite"/>
    </source>
</evidence>
<evidence type="ECO:0000313" key="12">
    <source>
        <dbReference type="EMBL" id="RPA31907.1"/>
    </source>
</evidence>
<dbReference type="PROSITE" id="PS50122">
    <property type="entry name" value="CHEB"/>
    <property type="match status" value="1"/>
</dbReference>
<evidence type="ECO:0000259" key="10">
    <source>
        <dbReference type="PROSITE" id="PS50123"/>
    </source>
</evidence>
<dbReference type="GO" id="GO:0006935">
    <property type="term" value="P:chemotaxis"/>
    <property type="evidence" value="ECO:0007669"/>
    <property type="project" value="UniProtKB-UniRule"/>
</dbReference>
<dbReference type="Gene3D" id="3.40.50.150">
    <property type="entry name" value="Vaccinia Virus protein VP39"/>
    <property type="match status" value="1"/>
</dbReference>
<sequence length="836" mass="94685">MVNTPIIVGIGASAGGLEALEDFFSHVLTPCNIAFVVIQHLDPTRISIMPELLQRTTLMKVTQARNGMEVKPNCVYVIPPNKDLSIIHGSLLLLDPVESRGLRLPIDFFFRSLANDQNERAVGVILSGMGSDGTLGLRAIKENAGLSVVQSPEFAKFDSMPHSAVNMGLADIVAPAEALPERIAAFLKHSRRDVPTRLKLKSTSALEQIVIILRERSGNDFSLYKKNTIYRRIERRMDLHQLKNISLYTHYLRDNPQEQDLLFKEMLIGVTNFFRDHKVWAQLKSVTLPALLANYPEGKELRAWVTACSTGEEAYSLAMTVMDVLDDVKHKGRFKLQVFATDVGEDAINIARKGYYPASIEADLSSQQLNRYFNKDGSGYRINKQIRDMVIFAPQNIIMDPPFTKLDIVTCRNLLIYLGPELQKKLIPLFHYTLTSHGILILGNAETIGNSTSLFTEIKENTRIYTRIDSTAPQMEVDFPTRIFPIISLVENEPERTSKMTTNITNLQMQADQILLQSYSPAAVLVNAAGDIIYINGRTGKYLEPAAGKANWNIHVMAREELQHQIHLAMMKAQLQIEPVNIKNLTVDTHTINLTVQAITKPKALLGLMMVVFTEMLTPTKLPRRKRGSAEKESQAELQQAHDEIQSLREQMQSSQEELKSANEELQSTNEELQSTNEELTTSKEEMQSMNEELQTVNTELRSKVDDLSWVNNDMENLLDSTQIATIFLDNELHVRRFTNYATHLFKLIQSDVGRALSDIVTELDYVRLQEDSKEVLKTLVFIEKEITAKNKRWFKVRIMPYRTQENVIDGVVITFTDISEAKLLESELRKIRPTT</sequence>
<dbReference type="GO" id="GO:0032259">
    <property type="term" value="P:methylation"/>
    <property type="evidence" value="ECO:0007669"/>
    <property type="project" value="UniProtKB-KW"/>
</dbReference>
<keyword evidence="6" id="KW-0378">Hydrolase</keyword>
<dbReference type="AlphaFoldDB" id="A0A3N4E4S2"/>
<reference evidence="14" key="2">
    <citation type="submission" date="2018-11" db="EMBL/GenBank/DDBJ databases">
        <title>Shewanella sp. R106.</title>
        <authorList>
            <person name="Hwang Y.J."/>
            <person name="Hwang C.Y."/>
        </authorList>
    </citation>
    <scope>NUCLEOTIDE SEQUENCE [LARGE SCALE GENOMIC DNA]</scope>
    <source>
        <strain evidence="14">R106</strain>
    </source>
</reference>